<dbReference type="EMBL" id="CM029052">
    <property type="protein sequence ID" value="KAG2556020.1"/>
    <property type="molecule type" value="Genomic_DNA"/>
</dbReference>
<protein>
    <submittedName>
        <fullName evidence="1">Uncharacterized protein</fullName>
    </submittedName>
</protein>
<comment type="caution">
    <text evidence="1">The sequence shown here is derived from an EMBL/GenBank/DDBJ whole genome shotgun (WGS) entry which is preliminary data.</text>
</comment>
<gene>
    <name evidence="1" type="ORF">PVAP13_8NG058603</name>
</gene>
<dbReference type="AlphaFoldDB" id="A0A8T0P2Y0"/>
<reference evidence="1" key="1">
    <citation type="submission" date="2020-05" db="EMBL/GenBank/DDBJ databases">
        <title>WGS assembly of Panicum virgatum.</title>
        <authorList>
            <person name="Lovell J.T."/>
            <person name="Jenkins J."/>
            <person name="Shu S."/>
            <person name="Juenger T.E."/>
            <person name="Schmutz J."/>
        </authorList>
    </citation>
    <scope>NUCLEOTIDE SEQUENCE</scope>
    <source>
        <strain evidence="1">AP13</strain>
    </source>
</reference>
<evidence type="ECO:0000313" key="2">
    <source>
        <dbReference type="Proteomes" id="UP000823388"/>
    </source>
</evidence>
<evidence type="ECO:0000313" key="1">
    <source>
        <dbReference type="EMBL" id="KAG2556020.1"/>
    </source>
</evidence>
<sequence>MYDATNILDICQLKAMERGLSHDAGCFNPLLFCVRNPIHAHKIGSRIKNHNQKLEDIKQRSLHFNFININSNEDLSRRVACPGSHETSAELDESSLVGENIEEDTRNLVEMLTSAELSKCENNKIFVFFYRGSWWDW</sequence>
<dbReference type="Proteomes" id="UP000823388">
    <property type="component" value="Chromosome 8N"/>
</dbReference>
<accession>A0A8T0P2Y0</accession>
<keyword evidence="2" id="KW-1185">Reference proteome</keyword>
<name>A0A8T0P2Y0_PANVG</name>
<organism evidence="1 2">
    <name type="scientific">Panicum virgatum</name>
    <name type="common">Blackwell switchgrass</name>
    <dbReference type="NCBI Taxonomy" id="38727"/>
    <lineage>
        <taxon>Eukaryota</taxon>
        <taxon>Viridiplantae</taxon>
        <taxon>Streptophyta</taxon>
        <taxon>Embryophyta</taxon>
        <taxon>Tracheophyta</taxon>
        <taxon>Spermatophyta</taxon>
        <taxon>Magnoliopsida</taxon>
        <taxon>Liliopsida</taxon>
        <taxon>Poales</taxon>
        <taxon>Poaceae</taxon>
        <taxon>PACMAD clade</taxon>
        <taxon>Panicoideae</taxon>
        <taxon>Panicodae</taxon>
        <taxon>Paniceae</taxon>
        <taxon>Panicinae</taxon>
        <taxon>Panicum</taxon>
        <taxon>Panicum sect. Hiantes</taxon>
    </lineage>
</organism>
<proteinExistence type="predicted"/>